<dbReference type="OrthoDB" id="5969911at2"/>
<evidence type="ECO:0000259" key="1">
    <source>
        <dbReference type="Pfam" id="PF06259"/>
    </source>
</evidence>
<protein>
    <recommendedName>
        <fullName evidence="1">DUF1023 domain-containing protein</fullName>
    </recommendedName>
</protein>
<dbReference type="SUPFAM" id="SSF53474">
    <property type="entry name" value="alpha/beta-Hydrolases"/>
    <property type="match status" value="1"/>
</dbReference>
<proteinExistence type="predicted"/>
<dbReference type="InterPro" id="IPR010427">
    <property type="entry name" value="DUF1023"/>
</dbReference>
<feature type="domain" description="DUF1023" evidence="1">
    <location>
        <begin position="336"/>
        <end position="505"/>
    </location>
</feature>
<name>A0A7K0CT53_9ACTN</name>
<dbReference type="AlphaFoldDB" id="A0A7K0CT53"/>
<dbReference type="Pfam" id="PF06259">
    <property type="entry name" value="Abhydrolase_8"/>
    <property type="match status" value="1"/>
</dbReference>
<dbReference type="EMBL" id="WEGJ01000047">
    <property type="protein sequence ID" value="MQY16192.1"/>
    <property type="molecule type" value="Genomic_DNA"/>
</dbReference>
<dbReference type="InterPro" id="IPR029058">
    <property type="entry name" value="AB_hydrolase_fold"/>
</dbReference>
<reference evidence="2 3" key="1">
    <citation type="submission" date="2019-10" db="EMBL/GenBank/DDBJ databases">
        <title>Streptomyces smaragdinus sp. nov. and Streptomyces fabii sp. nov., isolated from the gut of fungus growing-termite Macrotermes natalensis.</title>
        <authorList>
            <person name="Schwitalla J."/>
            <person name="Benndorf R."/>
            <person name="Martin K."/>
            <person name="De Beer W."/>
            <person name="Kaster A.-K."/>
            <person name="Vollmers J."/>
            <person name="Poulsen M."/>
            <person name="Beemelmanns C."/>
        </authorList>
    </citation>
    <scope>NUCLEOTIDE SEQUENCE [LARGE SCALE GENOMIC DNA]</scope>
    <source>
        <strain evidence="2 3">RB5</strain>
    </source>
</reference>
<dbReference type="Proteomes" id="UP000466345">
    <property type="component" value="Unassembled WGS sequence"/>
</dbReference>
<sequence>MVTFQQLRDAKPAAFEHFADGWQIVSGAMSEAKDRTEARIAAGMRNAKLEGEGADAAQARLKRLGENFHFTQVQCASVHAALHGFAADLKAAQTKLLRAVDDARTAGYTVQEDGSLHWTRPAAGAGAHPGTPWSDMTGAKEAEAKVYAGWISDALQQAADADYQWRCKLDALLADNDLEVTDADWKDARSDTAGVRAEAADSVPADAIPSGKTPQENADWWASLSEDERDQYLALYPEQIGRLDGLPSAVRDEANRAYMAEEGATTRMKLDGLRANEPLRYLKVGGTYRETPEWKEWNSQVQHYEKVKKGIQKIEERFAKTGEDGLPEAYLLGFSPKDDGRAIVATGNPDTARHTAVYVPGTGTDLSKIGGDMNRMNELWYKSSELSDGPVSTITWLGYDAPDNMFKDAPFSHYADDAASAHSSFLHGLNAAHDPSVDSHTTVIGHSYGSTVVGSTARQYDLPVDDVIFAGSPGVQVGSASDIGASHGVYNMELPGDIVPDVGQFGHGDFQGPVEIRRGNWGLPVIDFRAPGFITPSDSEFGATQLATDDVPADMDNHSRYWKKDSGSLANQAAVVTGNYDKAKTE</sequence>
<evidence type="ECO:0000313" key="3">
    <source>
        <dbReference type="Proteomes" id="UP000466345"/>
    </source>
</evidence>
<comment type="caution">
    <text evidence="2">The sequence shown here is derived from an EMBL/GenBank/DDBJ whole genome shotgun (WGS) entry which is preliminary data.</text>
</comment>
<dbReference type="RefSeq" id="WP_153456979.1">
    <property type="nucleotide sequence ID" value="NZ_WEGJ01000047.1"/>
</dbReference>
<accession>A0A7K0CT53</accession>
<gene>
    <name evidence="2" type="ORF">SRB5_63880</name>
</gene>
<keyword evidence="3" id="KW-1185">Reference proteome</keyword>
<organism evidence="2 3">
    <name type="scientific">Streptomyces smaragdinus</name>
    <dbReference type="NCBI Taxonomy" id="2585196"/>
    <lineage>
        <taxon>Bacteria</taxon>
        <taxon>Bacillati</taxon>
        <taxon>Actinomycetota</taxon>
        <taxon>Actinomycetes</taxon>
        <taxon>Kitasatosporales</taxon>
        <taxon>Streptomycetaceae</taxon>
        <taxon>Streptomyces</taxon>
    </lineage>
</organism>
<evidence type="ECO:0000313" key="2">
    <source>
        <dbReference type="EMBL" id="MQY16192.1"/>
    </source>
</evidence>